<evidence type="ECO:0000313" key="1">
    <source>
        <dbReference type="EMBL" id="GFE55247.1"/>
    </source>
</evidence>
<protein>
    <submittedName>
        <fullName evidence="1">Variant erythrocyte surface antigen beta subunit, putative</fullName>
    </submittedName>
</protein>
<accession>A0A9W5TEC2</accession>
<gene>
    <name evidence="1" type="ORF">BaOVIS_026510</name>
</gene>
<organism evidence="1 2">
    <name type="scientific">Babesia ovis</name>
    <dbReference type="NCBI Taxonomy" id="5869"/>
    <lineage>
        <taxon>Eukaryota</taxon>
        <taxon>Sar</taxon>
        <taxon>Alveolata</taxon>
        <taxon>Apicomplexa</taxon>
        <taxon>Aconoidasida</taxon>
        <taxon>Piroplasmida</taxon>
        <taxon>Babesiidae</taxon>
        <taxon>Babesia</taxon>
    </lineage>
</organism>
<comment type="caution">
    <text evidence="1">The sequence shown here is derived from an EMBL/GenBank/DDBJ whole genome shotgun (WGS) entry which is preliminary data.</text>
</comment>
<dbReference type="Proteomes" id="UP001057455">
    <property type="component" value="Unassembled WGS sequence"/>
</dbReference>
<dbReference type="InterPro" id="IPR024751">
    <property type="entry name" value="VESA1"/>
</dbReference>
<dbReference type="OrthoDB" id="366456at2759"/>
<name>A0A9W5TEC2_BABOV</name>
<dbReference type="AlphaFoldDB" id="A0A9W5TEC2"/>
<dbReference type="EMBL" id="BLIY01000018">
    <property type="protein sequence ID" value="GFE55247.1"/>
    <property type="molecule type" value="Genomic_DNA"/>
</dbReference>
<evidence type="ECO:0000313" key="2">
    <source>
        <dbReference type="Proteomes" id="UP001057455"/>
    </source>
</evidence>
<sequence>MTTASPSNGQHESLTKDPTNLKEAIDWILRVTNKDGQGNGASGSSTHMFCELAAALRDLLSDVDQELLDNERTLVSEVVDTIRDVGGTYYLKEMIIMFGQGLQGMVMGKGGSSSGINGIAEHGICCKNGTSTYKSSYDSSKATWDKVRADDANVITCAKTMMGCIPLIFGAITYIYWKSSYGSGSGFDCHDYLKALGYKDSELNSEKKSSTDIKSIIEGAFPAFSEVRKKSNDSTYAKFLMDLEKEASNSKHSGQPGIALFKPGMNPTSVNLVLRGLSERRCTLYRACRIHWSTED</sequence>
<dbReference type="Pfam" id="PF12785">
    <property type="entry name" value="VESA1_N"/>
    <property type="match status" value="1"/>
</dbReference>
<reference evidence="1" key="1">
    <citation type="submission" date="2019-12" db="EMBL/GenBank/DDBJ databases">
        <title>Genome sequence of Babesia ovis.</title>
        <authorList>
            <person name="Yamagishi J."/>
            <person name="Sevinc F."/>
            <person name="Xuan X."/>
        </authorList>
    </citation>
    <scope>NUCLEOTIDE SEQUENCE</scope>
    <source>
        <strain evidence="1">Selcuk</strain>
    </source>
</reference>
<keyword evidence="2" id="KW-1185">Reference proteome</keyword>
<proteinExistence type="predicted"/>